<comment type="caution">
    <text evidence="2">The sequence shown here is derived from an EMBL/GenBank/DDBJ whole genome shotgun (WGS) entry which is preliminary data.</text>
</comment>
<dbReference type="Gene3D" id="1.20.140.160">
    <property type="match status" value="1"/>
</dbReference>
<dbReference type="PATRIC" id="fig|1405.8.peg.5871"/>
<dbReference type="InterPro" id="IPR014284">
    <property type="entry name" value="RNA_pol_sigma-70_dom"/>
</dbReference>
<dbReference type="AlphaFoldDB" id="A0A090YAQ3"/>
<name>A0A090YAQ3_9BACI</name>
<accession>A0A090YAQ3</accession>
<dbReference type="InterPro" id="IPR007630">
    <property type="entry name" value="RNA_pol_sigma70_r4"/>
</dbReference>
<feature type="domain" description="RNA polymerase sigma-70 region 4" evidence="1">
    <location>
        <begin position="143"/>
        <end position="190"/>
    </location>
</feature>
<sequence>MNSKDMDNFYSLYQEKLEDPILRNFLGNSDNYGLFLNVIEKPTNDNKQLLDKAFKAYFKKVKIISYISNLIYFYSIGFDKKVSTNNKRNILNLDKSITNEGENNTTILELMSDDLTDITYMQFEEKQTHLKEHITDELLYKGLGLLSKKQLEILNLYYVHEYNNKQISRILSVSEQTISYNHKKALKKLRSQLIGVK</sequence>
<protein>
    <submittedName>
        <fullName evidence="2">RNA polymerase sigma factor, sigma-70 family protein</fullName>
    </submittedName>
</protein>
<dbReference type="EMBL" id="JMQC01000011">
    <property type="protein sequence ID" value="KFM95266.1"/>
    <property type="molecule type" value="Genomic_DNA"/>
</dbReference>
<gene>
    <name evidence="2" type="ORF">DJ93_5677</name>
</gene>
<evidence type="ECO:0000313" key="3">
    <source>
        <dbReference type="Proteomes" id="UP000029389"/>
    </source>
</evidence>
<dbReference type="Pfam" id="PF04545">
    <property type="entry name" value="Sigma70_r4"/>
    <property type="match status" value="1"/>
</dbReference>
<reference evidence="2 3" key="1">
    <citation type="submission" date="2014-04" db="EMBL/GenBank/DDBJ databases">
        <authorList>
            <person name="Bishop-Lilly K.A."/>
            <person name="Broomall S.M."/>
            <person name="Chain P.S."/>
            <person name="Chertkov O."/>
            <person name="Coyne S.R."/>
            <person name="Daligault H.E."/>
            <person name="Davenport K.W."/>
            <person name="Erkkila T."/>
            <person name="Frey K.G."/>
            <person name="Gibbons H.S."/>
            <person name="Gu W."/>
            <person name="Jaissle J."/>
            <person name="Johnson S.L."/>
            <person name="Koroleva G.I."/>
            <person name="Ladner J.T."/>
            <person name="Lo C.-C."/>
            <person name="Minogue T.D."/>
            <person name="Munk C."/>
            <person name="Palacios G.F."/>
            <person name="Redden C.L."/>
            <person name="Rosenzweig C.N."/>
            <person name="Scholz M.B."/>
            <person name="Teshima H."/>
            <person name="Xu Y."/>
        </authorList>
    </citation>
    <scope>NUCLEOTIDE SEQUENCE [LARGE SCALE GENOMIC DNA]</scope>
    <source>
        <strain evidence="2 3">BHP</strain>
    </source>
</reference>
<dbReference type="GO" id="GO:0006352">
    <property type="term" value="P:DNA-templated transcription initiation"/>
    <property type="evidence" value="ECO:0007669"/>
    <property type="project" value="InterPro"/>
</dbReference>
<dbReference type="RefSeq" id="WP_042984884.1">
    <property type="nucleotide sequence ID" value="NZ_JMQC01000011.1"/>
</dbReference>
<dbReference type="InterPro" id="IPR013324">
    <property type="entry name" value="RNA_pol_sigma_r3/r4-like"/>
</dbReference>
<dbReference type="NCBIfam" id="TIGR02937">
    <property type="entry name" value="sigma70-ECF"/>
    <property type="match status" value="1"/>
</dbReference>
<dbReference type="Proteomes" id="UP000029389">
    <property type="component" value="Unassembled WGS sequence"/>
</dbReference>
<dbReference type="GO" id="GO:0003700">
    <property type="term" value="F:DNA-binding transcription factor activity"/>
    <property type="evidence" value="ECO:0007669"/>
    <property type="project" value="InterPro"/>
</dbReference>
<evidence type="ECO:0000259" key="1">
    <source>
        <dbReference type="Pfam" id="PF04545"/>
    </source>
</evidence>
<organism evidence="2 3">
    <name type="scientific">Bacillus clarus</name>
    <dbReference type="NCBI Taxonomy" id="2338372"/>
    <lineage>
        <taxon>Bacteria</taxon>
        <taxon>Bacillati</taxon>
        <taxon>Bacillota</taxon>
        <taxon>Bacilli</taxon>
        <taxon>Bacillales</taxon>
        <taxon>Bacillaceae</taxon>
        <taxon>Bacillus</taxon>
        <taxon>Bacillus cereus group</taxon>
    </lineage>
</organism>
<dbReference type="SUPFAM" id="SSF88659">
    <property type="entry name" value="Sigma3 and sigma4 domains of RNA polymerase sigma factors"/>
    <property type="match status" value="1"/>
</dbReference>
<evidence type="ECO:0000313" key="2">
    <source>
        <dbReference type="EMBL" id="KFM95266.1"/>
    </source>
</evidence>
<proteinExistence type="predicted"/>